<reference evidence="4 5" key="1">
    <citation type="journal article" date="2018" name="Mol. Plant">
        <title>The genome of Artemisia annua provides insight into the evolution of Asteraceae family and artemisinin biosynthesis.</title>
        <authorList>
            <person name="Shen Q."/>
            <person name="Zhang L."/>
            <person name="Liao Z."/>
            <person name="Wang S."/>
            <person name="Yan T."/>
            <person name="Shi P."/>
            <person name="Liu M."/>
            <person name="Fu X."/>
            <person name="Pan Q."/>
            <person name="Wang Y."/>
            <person name="Lv Z."/>
            <person name="Lu X."/>
            <person name="Zhang F."/>
            <person name="Jiang W."/>
            <person name="Ma Y."/>
            <person name="Chen M."/>
            <person name="Hao X."/>
            <person name="Li L."/>
            <person name="Tang Y."/>
            <person name="Lv G."/>
            <person name="Zhou Y."/>
            <person name="Sun X."/>
            <person name="Brodelius P.E."/>
            <person name="Rose J.K.C."/>
            <person name="Tang K."/>
        </authorList>
    </citation>
    <scope>NUCLEOTIDE SEQUENCE [LARGE SCALE GENOMIC DNA]</scope>
    <source>
        <strain evidence="5">cv. Huhao1</strain>
        <tissue evidence="4">Leaf</tissue>
    </source>
</reference>
<dbReference type="STRING" id="35608.A0A2U1PVL8"/>
<keyword evidence="5" id="KW-1185">Reference proteome</keyword>
<dbReference type="InterPro" id="IPR001245">
    <property type="entry name" value="Ser-Thr/Tyr_kinase_cat_dom"/>
</dbReference>
<keyword evidence="1" id="KW-0812">Transmembrane</keyword>
<dbReference type="Proteomes" id="UP000245207">
    <property type="component" value="Unassembled WGS sequence"/>
</dbReference>
<gene>
    <name evidence="4" type="ORF">CTI12_AA106960</name>
</gene>
<protein>
    <submittedName>
        <fullName evidence="4">Protein kinase-like domain-containing protein</fullName>
    </submittedName>
</protein>
<dbReference type="InterPro" id="IPR011009">
    <property type="entry name" value="Kinase-like_dom_sf"/>
</dbReference>
<evidence type="ECO:0000313" key="4">
    <source>
        <dbReference type="EMBL" id="PWA89763.1"/>
    </source>
</evidence>
<dbReference type="InterPro" id="IPR051564">
    <property type="entry name" value="LRR_receptor-like_kinase"/>
</dbReference>
<dbReference type="OrthoDB" id="4062651at2759"/>
<dbReference type="Gene3D" id="3.30.200.20">
    <property type="entry name" value="Phosphorylase Kinase, domain 1"/>
    <property type="match status" value="2"/>
</dbReference>
<dbReference type="GO" id="GO:0005524">
    <property type="term" value="F:ATP binding"/>
    <property type="evidence" value="ECO:0007669"/>
    <property type="project" value="InterPro"/>
</dbReference>
<keyword evidence="4" id="KW-0418">Kinase</keyword>
<dbReference type="InterPro" id="IPR000719">
    <property type="entry name" value="Prot_kinase_dom"/>
</dbReference>
<keyword evidence="1" id="KW-1133">Transmembrane helix</keyword>
<evidence type="ECO:0000313" key="5">
    <source>
        <dbReference type="Proteomes" id="UP000245207"/>
    </source>
</evidence>
<dbReference type="Gene3D" id="1.10.510.10">
    <property type="entry name" value="Transferase(Phosphotransferase) domain 1"/>
    <property type="match status" value="2"/>
</dbReference>
<keyword evidence="2" id="KW-0732">Signal</keyword>
<proteinExistence type="predicted"/>
<evidence type="ECO:0000259" key="3">
    <source>
        <dbReference type="PROSITE" id="PS50011"/>
    </source>
</evidence>
<dbReference type="PANTHER" id="PTHR48055">
    <property type="entry name" value="LEUCINE-RICH REPEAT RECEPTOR PROTEIN KINASE EMS1"/>
    <property type="match status" value="1"/>
</dbReference>
<keyword evidence="4" id="KW-0808">Transferase</keyword>
<evidence type="ECO:0000256" key="2">
    <source>
        <dbReference type="SAM" id="SignalP"/>
    </source>
</evidence>
<comment type="caution">
    <text evidence="4">The sequence shown here is derived from an EMBL/GenBank/DDBJ whole genome shotgun (WGS) entry which is preliminary data.</text>
</comment>
<dbReference type="GO" id="GO:0004672">
    <property type="term" value="F:protein kinase activity"/>
    <property type="evidence" value="ECO:0007669"/>
    <property type="project" value="InterPro"/>
</dbReference>
<dbReference type="AlphaFoldDB" id="A0A2U1PVL8"/>
<feature type="signal peptide" evidence="2">
    <location>
        <begin position="1"/>
        <end position="27"/>
    </location>
</feature>
<dbReference type="Pfam" id="PF07714">
    <property type="entry name" value="PK_Tyr_Ser-Thr"/>
    <property type="match status" value="2"/>
</dbReference>
<name>A0A2U1PVL8_ARTAN</name>
<keyword evidence="1" id="KW-0472">Membrane</keyword>
<dbReference type="GO" id="GO:0016020">
    <property type="term" value="C:membrane"/>
    <property type="evidence" value="ECO:0007669"/>
    <property type="project" value="TreeGrafter"/>
</dbReference>
<sequence length="674" mass="75219">MDFKILFITTFILVFFWSNNSIMKTVSQPISADCPLLFKNLTTPQNSTCEEGTWNNFLKDKCCKEPFNLYLDALALRANQTGNIYLNSTEQASCLNKMKDNITDVFTCGIDKLTRGVNGCSALSVPDVVKELGDEVVGLSKGCGLLGYSGGDEYWNLSCVNCVKSWLVIKGIEPGGVDADLCRFAVLTSLAGSRIDDYYWMHNVHKCLGEQVFDKGDDTHDKTKSPPGSKRQSYIIGLLSGISALVVVCAYIMARRLHGLHGTPQEDGIKRDLQTETLYLKVPIKEIYVATNNLDNLNYIGEGTAGKVYKGILSNKQHVAIKHIIDDGFIDTFLREVKNLAMVRHPNLVALLGSCDNGDECFLIYELCTNGNLSEWLFGSILQFPSTFSIPFPSQSFRKTVIYNWIAIGDFSFGSCIKRDLQTETLYLKVPIKEIYVATNNLDNLNYIGEGTAGKVYKGILSNKQHVAIKHIIDDGFIDTFLREVQNLAMVRHPNLVALLGSCDNGDECFLIYELCTNGNLSEWLFGSILQFPSTFSIPFPSQSFNALSYLGKNGVLSWIQRLEIAVDSARGLWFLHTYSEGCIVHRDIKVYESIQIYQINQAKSLTKGGNIIGFADPKLEGEYSTEAFELVFKLALSCTGHKQERPSMEQVVERLEKAHEISLSVMAPYLHKT</sequence>
<dbReference type="PROSITE" id="PS50011">
    <property type="entry name" value="PROTEIN_KINASE_DOM"/>
    <property type="match status" value="1"/>
</dbReference>
<feature type="transmembrane region" description="Helical" evidence="1">
    <location>
        <begin position="234"/>
        <end position="254"/>
    </location>
</feature>
<dbReference type="SUPFAM" id="SSF56112">
    <property type="entry name" value="Protein kinase-like (PK-like)"/>
    <property type="match status" value="2"/>
</dbReference>
<feature type="domain" description="Protein kinase" evidence="3">
    <location>
        <begin position="442"/>
        <end position="674"/>
    </location>
</feature>
<dbReference type="PANTHER" id="PTHR48055:SF26">
    <property type="entry name" value="TRANSFERASE, PROTEIN KINASE RLK-PELLE-URK-2 FAMILY"/>
    <property type="match status" value="1"/>
</dbReference>
<feature type="chain" id="PRO_5015655543" evidence="2">
    <location>
        <begin position="28"/>
        <end position="674"/>
    </location>
</feature>
<dbReference type="EMBL" id="PKPP01000688">
    <property type="protein sequence ID" value="PWA89763.1"/>
    <property type="molecule type" value="Genomic_DNA"/>
</dbReference>
<dbReference type="Pfam" id="PF19160">
    <property type="entry name" value="SPARK"/>
    <property type="match status" value="1"/>
</dbReference>
<dbReference type="InterPro" id="IPR043891">
    <property type="entry name" value="SPARK"/>
</dbReference>
<evidence type="ECO:0000256" key="1">
    <source>
        <dbReference type="SAM" id="Phobius"/>
    </source>
</evidence>
<accession>A0A2U1PVL8</accession>
<organism evidence="4 5">
    <name type="scientific">Artemisia annua</name>
    <name type="common">Sweet wormwood</name>
    <dbReference type="NCBI Taxonomy" id="35608"/>
    <lineage>
        <taxon>Eukaryota</taxon>
        <taxon>Viridiplantae</taxon>
        <taxon>Streptophyta</taxon>
        <taxon>Embryophyta</taxon>
        <taxon>Tracheophyta</taxon>
        <taxon>Spermatophyta</taxon>
        <taxon>Magnoliopsida</taxon>
        <taxon>eudicotyledons</taxon>
        <taxon>Gunneridae</taxon>
        <taxon>Pentapetalae</taxon>
        <taxon>asterids</taxon>
        <taxon>campanulids</taxon>
        <taxon>Asterales</taxon>
        <taxon>Asteraceae</taxon>
        <taxon>Asteroideae</taxon>
        <taxon>Anthemideae</taxon>
        <taxon>Artemisiinae</taxon>
        <taxon>Artemisia</taxon>
    </lineage>
</organism>